<name>A0ABP5G3M4_9MICC</name>
<keyword evidence="2" id="KW-1185">Reference proteome</keyword>
<dbReference type="Proteomes" id="UP001501461">
    <property type="component" value="Unassembled WGS sequence"/>
</dbReference>
<evidence type="ECO:0000313" key="2">
    <source>
        <dbReference type="Proteomes" id="UP001501461"/>
    </source>
</evidence>
<gene>
    <name evidence="1" type="ORF">GCM10009720_18620</name>
</gene>
<comment type="caution">
    <text evidence="1">The sequence shown here is derived from an EMBL/GenBank/DDBJ whole genome shotgun (WGS) entry which is preliminary data.</text>
</comment>
<sequence length="102" mass="10736">MHPAPDPCNDAFATSHRKSHNDDVRVICALLGLVVVQIRGLSAASHLNNHGIDIAGNAAGVRHTVPCPTIKGPAVVLIVEVTDLKSHHTGLRIRDGGDSALR</sequence>
<protein>
    <submittedName>
        <fullName evidence="1">Uncharacterized protein</fullName>
    </submittedName>
</protein>
<proteinExistence type="predicted"/>
<dbReference type="EMBL" id="BAAAMN010000038">
    <property type="protein sequence ID" value="GAA2038429.1"/>
    <property type="molecule type" value="Genomic_DNA"/>
</dbReference>
<accession>A0ABP5G3M4</accession>
<organism evidence="1 2">
    <name type="scientific">Yaniella flava</name>
    <dbReference type="NCBI Taxonomy" id="287930"/>
    <lineage>
        <taxon>Bacteria</taxon>
        <taxon>Bacillati</taxon>
        <taxon>Actinomycetota</taxon>
        <taxon>Actinomycetes</taxon>
        <taxon>Micrococcales</taxon>
        <taxon>Micrococcaceae</taxon>
        <taxon>Yaniella</taxon>
    </lineage>
</organism>
<reference evidence="2" key="1">
    <citation type="journal article" date="2019" name="Int. J. Syst. Evol. Microbiol.">
        <title>The Global Catalogue of Microorganisms (GCM) 10K type strain sequencing project: providing services to taxonomists for standard genome sequencing and annotation.</title>
        <authorList>
            <consortium name="The Broad Institute Genomics Platform"/>
            <consortium name="The Broad Institute Genome Sequencing Center for Infectious Disease"/>
            <person name="Wu L."/>
            <person name="Ma J."/>
        </authorList>
    </citation>
    <scope>NUCLEOTIDE SEQUENCE [LARGE SCALE GENOMIC DNA]</scope>
    <source>
        <strain evidence="2">JCM 13595</strain>
    </source>
</reference>
<evidence type="ECO:0000313" key="1">
    <source>
        <dbReference type="EMBL" id="GAA2038429.1"/>
    </source>
</evidence>